<name>B2VEH5_ERWT9</name>
<dbReference type="AlphaFoldDB" id="B2VEH5"/>
<reference evidence="1 2" key="1">
    <citation type="journal article" date="2008" name="Environ. Microbiol.">
        <title>The genome of Erwinia tasmaniensis strain Et1/99, a non-pathogenic bacterium in the genus Erwinia.</title>
        <authorList>
            <person name="Kube M."/>
            <person name="Migdoll A.M."/>
            <person name="Mueller I."/>
            <person name="Kuhl H."/>
            <person name="Beck A."/>
            <person name="Reinhardt R."/>
            <person name="Geider K."/>
        </authorList>
    </citation>
    <scope>NUCLEOTIDE SEQUENCE [LARGE SCALE GENOMIC DNA]</scope>
    <source>
        <strain evidence="2">DSM 17950 / CFBP 7177 / CIP 109463 / NCPPB 4357 / Et1/99</strain>
    </source>
</reference>
<evidence type="ECO:0000313" key="1">
    <source>
        <dbReference type="EMBL" id="CAO96938.1"/>
    </source>
</evidence>
<proteinExistence type="predicted"/>
<sequence>MALNFSQIRSNDRVFLKYHISASPGKLQIQLEVVPVATGRLSGRYVNFINMREKSCDKTQSRQINMNEIHLPTDLFSLLIERKSLG</sequence>
<dbReference type="KEGG" id="eta:ETA_18920"/>
<gene>
    <name evidence="1" type="ordered locus">ETA_18920</name>
</gene>
<dbReference type="HOGENOM" id="CLU_2493104_0_0_6"/>
<protein>
    <submittedName>
        <fullName evidence="1">Uncharacterized protein</fullName>
    </submittedName>
</protein>
<dbReference type="STRING" id="465817.ETA_18920"/>
<dbReference type="Proteomes" id="UP000001726">
    <property type="component" value="Chromosome"/>
</dbReference>
<evidence type="ECO:0000313" key="2">
    <source>
        <dbReference type="Proteomes" id="UP000001726"/>
    </source>
</evidence>
<dbReference type="EMBL" id="CU468135">
    <property type="protein sequence ID" value="CAO96938.1"/>
    <property type="molecule type" value="Genomic_DNA"/>
</dbReference>
<organism evidence="1 2">
    <name type="scientific">Erwinia tasmaniensis (strain DSM 17950 / CFBP 7177 / CIP 109463 / NCPPB 4357 / Et1/99)</name>
    <dbReference type="NCBI Taxonomy" id="465817"/>
    <lineage>
        <taxon>Bacteria</taxon>
        <taxon>Pseudomonadati</taxon>
        <taxon>Pseudomonadota</taxon>
        <taxon>Gammaproteobacteria</taxon>
        <taxon>Enterobacterales</taxon>
        <taxon>Erwiniaceae</taxon>
        <taxon>Erwinia</taxon>
    </lineage>
</organism>
<accession>B2VEH5</accession>
<keyword evidence="2" id="KW-1185">Reference proteome</keyword>